<evidence type="ECO:0000313" key="3">
    <source>
        <dbReference type="EMBL" id="PWW21741.1"/>
    </source>
</evidence>
<organism evidence="3 4">
    <name type="scientific">Geodermatophilus normandii</name>
    <dbReference type="NCBI Taxonomy" id="1137989"/>
    <lineage>
        <taxon>Bacteria</taxon>
        <taxon>Bacillati</taxon>
        <taxon>Actinomycetota</taxon>
        <taxon>Actinomycetes</taxon>
        <taxon>Geodermatophilales</taxon>
        <taxon>Geodermatophilaceae</taxon>
        <taxon>Geodermatophilus</taxon>
    </lineage>
</organism>
<dbReference type="RefSeq" id="WP_110004526.1">
    <property type="nucleotide sequence ID" value="NZ_QGTX01000001.1"/>
</dbReference>
<dbReference type="AlphaFoldDB" id="A0A317QFK8"/>
<name>A0A317QFK8_9ACTN</name>
<accession>A0A317QFK8</accession>
<dbReference type="PANTHER" id="PTHR34406:SF1">
    <property type="entry name" value="PROTEIN YCEI"/>
    <property type="match status" value="1"/>
</dbReference>
<protein>
    <submittedName>
        <fullName evidence="3">Polyisoprenoid-binding protein YceI</fullName>
    </submittedName>
</protein>
<evidence type="ECO:0000256" key="1">
    <source>
        <dbReference type="ARBA" id="ARBA00008812"/>
    </source>
</evidence>
<dbReference type="OrthoDB" id="117810at2"/>
<dbReference type="Proteomes" id="UP000246661">
    <property type="component" value="Unassembled WGS sequence"/>
</dbReference>
<sequence>MARPRRRLWWIVGGIVAVLALGLGIGPLLYAATQEDAAAAPTVQAQPSDAPLVDDTDGTWTVAPGSSAGYRVDEVLNGADVTVAGTTGQVSGSVVIAGGDLSTGEVTVDVASISTDSGQRDSYFRGNVMDVGTHPTATFTIRGPVDLPELSGTPVTVPVTGDLTLRGQTRQVQTDLAVVRTAEGVDVSGAIPVVFGDFGISAPNLGFVRVEDRGQVEFLLKLVM</sequence>
<comment type="similarity">
    <text evidence="1">Belongs to the UPF0312 family.</text>
</comment>
<dbReference type="SUPFAM" id="SSF101874">
    <property type="entry name" value="YceI-like"/>
    <property type="match status" value="1"/>
</dbReference>
<dbReference type="EMBL" id="QGTX01000001">
    <property type="protein sequence ID" value="PWW21741.1"/>
    <property type="molecule type" value="Genomic_DNA"/>
</dbReference>
<feature type="domain" description="Lipid/polyisoprenoid-binding YceI-like" evidence="2">
    <location>
        <begin position="59"/>
        <end position="223"/>
    </location>
</feature>
<keyword evidence="4" id="KW-1185">Reference proteome</keyword>
<dbReference type="InterPro" id="IPR007372">
    <property type="entry name" value="Lipid/polyisoprenoid-bd_YceI"/>
</dbReference>
<comment type="caution">
    <text evidence="3">The sequence shown here is derived from an EMBL/GenBank/DDBJ whole genome shotgun (WGS) entry which is preliminary data.</text>
</comment>
<proteinExistence type="inferred from homology"/>
<dbReference type="Gene3D" id="2.40.128.110">
    <property type="entry name" value="Lipid/polyisoprenoid-binding, YceI-like"/>
    <property type="match status" value="1"/>
</dbReference>
<gene>
    <name evidence="3" type="ORF">JD79_00877</name>
</gene>
<reference evidence="4" key="1">
    <citation type="submission" date="2018-05" db="EMBL/GenBank/DDBJ databases">
        <authorList>
            <person name="Klenk H.-P."/>
            <person name="Huntemann M."/>
            <person name="Clum A."/>
            <person name="Pillay M."/>
            <person name="Palaniappan K."/>
            <person name="Varghese N."/>
            <person name="Mikhailova N."/>
            <person name="Stamatis D."/>
            <person name="Reddy T."/>
            <person name="Daum C."/>
            <person name="Shapiro N."/>
            <person name="Ivanova N."/>
            <person name="Kyrpides N."/>
            <person name="Woyke T."/>
        </authorList>
    </citation>
    <scope>NUCLEOTIDE SEQUENCE [LARGE SCALE GENOMIC DNA]</scope>
    <source>
        <strain evidence="4">DSM 45417</strain>
    </source>
</reference>
<evidence type="ECO:0000313" key="4">
    <source>
        <dbReference type="Proteomes" id="UP000246661"/>
    </source>
</evidence>
<evidence type="ECO:0000259" key="2">
    <source>
        <dbReference type="SMART" id="SM00867"/>
    </source>
</evidence>
<dbReference type="PANTHER" id="PTHR34406">
    <property type="entry name" value="PROTEIN YCEI"/>
    <property type="match status" value="1"/>
</dbReference>
<dbReference type="SMART" id="SM00867">
    <property type="entry name" value="YceI"/>
    <property type="match status" value="1"/>
</dbReference>
<dbReference type="Pfam" id="PF04264">
    <property type="entry name" value="YceI"/>
    <property type="match status" value="1"/>
</dbReference>
<dbReference type="InterPro" id="IPR036761">
    <property type="entry name" value="TTHA0802/YceI-like_sf"/>
</dbReference>